<feature type="modified residue" description="4-aspartylphosphate" evidence="1">
    <location>
        <position position="52"/>
    </location>
</feature>
<dbReference type="PANTHER" id="PTHR43228">
    <property type="entry name" value="TWO-COMPONENT RESPONSE REGULATOR"/>
    <property type="match status" value="1"/>
</dbReference>
<evidence type="ECO:0000259" key="2">
    <source>
        <dbReference type="PROSITE" id="PS50110"/>
    </source>
</evidence>
<dbReference type="Gene3D" id="3.40.50.2300">
    <property type="match status" value="1"/>
</dbReference>
<dbReference type="EMBL" id="JBHTMN010000018">
    <property type="protein sequence ID" value="MFD1384983.1"/>
    <property type="molecule type" value="Genomic_DNA"/>
</dbReference>
<dbReference type="Proteomes" id="UP001597059">
    <property type="component" value="Unassembled WGS sequence"/>
</dbReference>
<keyword evidence="4" id="KW-1185">Reference proteome</keyword>
<feature type="domain" description="Response regulatory" evidence="2">
    <location>
        <begin position="3"/>
        <end position="119"/>
    </location>
</feature>
<dbReference type="InterPro" id="IPR052048">
    <property type="entry name" value="ST_Response_Regulator"/>
</dbReference>
<sequence length="123" mass="13907">MKKILIVDDATTVRMYHRQLMESLGYEVEEAENGIEALERASDQTFDLFLIDINMPKMDGYTLVKEIRHSTTFQSTPIIMISTEEADHDSERAYAAGANFYLVKPVRLDTLHAYADCLTGGAQ</sequence>
<dbReference type="InterPro" id="IPR001789">
    <property type="entry name" value="Sig_transdc_resp-reg_receiver"/>
</dbReference>
<dbReference type="InterPro" id="IPR011006">
    <property type="entry name" value="CheY-like_superfamily"/>
</dbReference>
<organism evidence="3 4">
    <name type="scientific">Rhodanobacter aciditrophus</name>
    <dbReference type="NCBI Taxonomy" id="1623218"/>
    <lineage>
        <taxon>Bacteria</taxon>
        <taxon>Pseudomonadati</taxon>
        <taxon>Pseudomonadota</taxon>
        <taxon>Gammaproteobacteria</taxon>
        <taxon>Lysobacterales</taxon>
        <taxon>Rhodanobacteraceae</taxon>
        <taxon>Rhodanobacter</taxon>
    </lineage>
</organism>
<evidence type="ECO:0000256" key="1">
    <source>
        <dbReference type="PROSITE-ProRule" id="PRU00169"/>
    </source>
</evidence>
<gene>
    <name evidence="3" type="ORF">ACFQ45_16570</name>
</gene>
<dbReference type="RefSeq" id="WP_377369714.1">
    <property type="nucleotide sequence ID" value="NZ_JBHTMN010000018.1"/>
</dbReference>
<reference evidence="4" key="1">
    <citation type="journal article" date="2019" name="Int. J. Syst. Evol. Microbiol.">
        <title>The Global Catalogue of Microorganisms (GCM) 10K type strain sequencing project: providing services to taxonomists for standard genome sequencing and annotation.</title>
        <authorList>
            <consortium name="The Broad Institute Genomics Platform"/>
            <consortium name="The Broad Institute Genome Sequencing Center for Infectious Disease"/>
            <person name="Wu L."/>
            <person name="Ma J."/>
        </authorList>
    </citation>
    <scope>NUCLEOTIDE SEQUENCE [LARGE SCALE GENOMIC DNA]</scope>
    <source>
        <strain evidence="4">JCM 30774</strain>
    </source>
</reference>
<comment type="caution">
    <text evidence="3">The sequence shown here is derived from an EMBL/GenBank/DDBJ whole genome shotgun (WGS) entry which is preliminary data.</text>
</comment>
<dbReference type="SMART" id="SM00448">
    <property type="entry name" value="REC"/>
    <property type="match status" value="1"/>
</dbReference>
<evidence type="ECO:0000313" key="4">
    <source>
        <dbReference type="Proteomes" id="UP001597059"/>
    </source>
</evidence>
<proteinExistence type="predicted"/>
<protein>
    <submittedName>
        <fullName evidence="3">Response regulator</fullName>
    </submittedName>
</protein>
<dbReference type="PANTHER" id="PTHR43228:SF1">
    <property type="entry name" value="TWO-COMPONENT RESPONSE REGULATOR ARR22"/>
    <property type="match status" value="1"/>
</dbReference>
<accession>A0ABW4B423</accession>
<dbReference type="CDD" id="cd17546">
    <property type="entry name" value="REC_hyHK_CKI1_RcsC-like"/>
    <property type="match status" value="1"/>
</dbReference>
<keyword evidence="1" id="KW-0597">Phosphoprotein</keyword>
<dbReference type="SUPFAM" id="SSF52172">
    <property type="entry name" value="CheY-like"/>
    <property type="match status" value="1"/>
</dbReference>
<name>A0ABW4B423_9GAMM</name>
<dbReference type="Pfam" id="PF00072">
    <property type="entry name" value="Response_reg"/>
    <property type="match status" value="1"/>
</dbReference>
<dbReference type="PROSITE" id="PS50110">
    <property type="entry name" value="RESPONSE_REGULATORY"/>
    <property type="match status" value="1"/>
</dbReference>
<evidence type="ECO:0000313" key="3">
    <source>
        <dbReference type="EMBL" id="MFD1384983.1"/>
    </source>
</evidence>